<dbReference type="InterPro" id="IPR000843">
    <property type="entry name" value="HTH_LacI"/>
</dbReference>
<dbReference type="InterPro" id="IPR028082">
    <property type="entry name" value="Peripla_BP_I"/>
</dbReference>
<dbReference type="PROSITE" id="PS50932">
    <property type="entry name" value="HTH_LACI_2"/>
    <property type="match status" value="1"/>
</dbReference>
<keyword evidence="4" id="KW-0804">Transcription</keyword>
<organism evidence="6 7">
    <name type="scientific">Cerasicoccus arenae</name>
    <dbReference type="NCBI Taxonomy" id="424488"/>
    <lineage>
        <taxon>Bacteria</taxon>
        <taxon>Pseudomonadati</taxon>
        <taxon>Verrucomicrobiota</taxon>
        <taxon>Opitutia</taxon>
        <taxon>Puniceicoccales</taxon>
        <taxon>Cerasicoccaceae</taxon>
        <taxon>Cerasicoccus</taxon>
    </lineage>
</organism>
<dbReference type="Gene3D" id="3.40.50.2300">
    <property type="match status" value="2"/>
</dbReference>
<keyword evidence="1" id="KW-0678">Repressor</keyword>
<proteinExistence type="predicted"/>
<dbReference type="SUPFAM" id="SSF47413">
    <property type="entry name" value="lambda repressor-like DNA-binding domains"/>
    <property type="match status" value="1"/>
</dbReference>
<dbReference type="EMBL" id="BMXG01000005">
    <property type="protein sequence ID" value="GHB96514.1"/>
    <property type="molecule type" value="Genomic_DNA"/>
</dbReference>
<protein>
    <submittedName>
        <fullName evidence="6">LacI family transcriptional regulator</fullName>
    </submittedName>
</protein>
<reference evidence="6" key="1">
    <citation type="journal article" date="2014" name="Int. J. Syst. Evol. Microbiol.">
        <title>Complete genome sequence of Corynebacterium casei LMG S-19264T (=DSM 44701T), isolated from a smear-ripened cheese.</title>
        <authorList>
            <consortium name="US DOE Joint Genome Institute (JGI-PGF)"/>
            <person name="Walter F."/>
            <person name="Albersmeier A."/>
            <person name="Kalinowski J."/>
            <person name="Ruckert C."/>
        </authorList>
    </citation>
    <scope>NUCLEOTIDE SEQUENCE</scope>
    <source>
        <strain evidence="6">KCTC 12870</strain>
    </source>
</reference>
<evidence type="ECO:0000259" key="5">
    <source>
        <dbReference type="PROSITE" id="PS50932"/>
    </source>
</evidence>
<evidence type="ECO:0000313" key="7">
    <source>
        <dbReference type="Proteomes" id="UP000642829"/>
    </source>
</evidence>
<evidence type="ECO:0000256" key="4">
    <source>
        <dbReference type="ARBA" id="ARBA00023163"/>
    </source>
</evidence>
<dbReference type="Gene3D" id="1.10.260.40">
    <property type="entry name" value="lambda repressor-like DNA-binding domains"/>
    <property type="match status" value="1"/>
</dbReference>
<name>A0A8J3DAA9_9BACT</name>
<dbReference type="GO" id="GO:0003700">
    <property type="term" value="F:DNA-binding transcription factor activity"/>
    <property type="evidence" value="ECO:0007669"/>
    <property type="project" value="TreeGrafter"/>
</dbReference>
<feature type="domain" description="HTH lacI-type" evidence="5">
    <location>
        <begin position="3"/>
        <end position="57"/>
    </location>
</feature>
<dbReference type="Pfam" id="PF13377">
    <property type="entry name" value="Peripla_BP_3"/>
    <property type="match status" value="1"/>
</dbReference>
<evidence type="ECO:0000256" key="2">
    <source>
        <dbReference type="ARBA" id="ARBA00023015"/>
    </source>
</evidence>
<sequence>MKVTMQTIADRIGVSKNAVSLALKHDPSISEETRNKILAVANELGYRRNQVFGEVMSQMRKRGSDSVSATIALINGNQNHRAFREHPTIPNYVTGCKERASQLGYAIDSLWLFDQSMSGQRWIDILQTRGIRGIVVVGLMNENQLPPAFVPVIEAFPCVVTGVRTREPTLSFSCVDHHILALRAFEKALELGYQRPGLVLDSVIDQLVEHRFSAGYQSGQTVLPKSRRIQPFFDVAKARENHRHFQDWLKKEQPDVIFTLYNEVHAWLEDMGLKVPKDIGLIQLEWRASRPNWAGMNQHNDIVGQTAMDMLIGMIHRGDKGAPPFPRATLIGPTWVNGQTVRQQTHGHLTVKSQ</sequence>
<comment type="caution">
    <text evidence="6">The sequence shown here is derived from an EMBL/GenBank/DDBJ whole genome shotgun (WGS) entry which is preliminary data.</text>
</comment>
<dbReference type="Pfam" id="PF00356">
    <property type="entry name" value="LacI"/>
    <property type="match status" value="1"/>
</dbReference>
<dbReference type="InterPro" id="IPR046335">
    <property type="entry name" value="LacI/GalR-like_sensor"/>
</dbReference>
<dbReference type="Proteomes" id="UP000642829">
    <property type="component" value="Unassembled WGS sequence"/>
</dbReference>
<evidence type="ECO:0000256" key="3">
    <source>
        <dbReference type="ARBA" id="ARBA00023125"/>
    </source>
</evidence>
<keyword evidence="7" id="KW-1185">Reference proteome</keyword>
<reference evidence="6" key="2">
    <citation type="submission" date="2020-09" db="EMBL/GenBank/DDBJ databases">
        <authorList>
            <person name="Sun Q."/>
            <person name="Kim S."/>
        </authorList>
    </citation>
    <scope>NUCLEOTIDE SEQUENCE</scope>
    <source>
        <strain evidence="6">KCTC 12870</strain>
    </source>
</reference>
<keyword evidence="3" id="KW-0238">DNA-binding</keyword>
<dbReference type="PANTHER" id="PTHR30146">
    <property type="entry name" value="LACI-RELATED TRANSCRIPTIONAL REPRESSOR"/>
    <property type="match status" value="1"/>
</dbReference>
<gene>
    <name evidence="6" type="ORF">GCM10007047_10500</name>
</gene>
<dbReference type="AlphaFoldDB" id="A0A8J3DAA9"/>
<dbReference type="InterPro" id="IPR010982">
    <property type="entry name" value="Lambda_DNA-bd_dom_sf"/>
</dbReference>
<evidence type="ECO:0000313" key="6">
    <source>
        <dbReference type="EMBL" id="GHB96514.1"/>
    </source>
</evidence>
<dbReference type="SMART" id="SM00354">
    <property type="entry name" value="HTH_LACI"/>
    <property type="match status" value="1"/>
</dbReference>
<evidence type="ECO:0000256" key="1">
    <source>
        <dbReference type="ARBA" id="ARBA00022491"/>
    </source>
</evidence>
<keyword evidence="2" id="KW-0805">Transcription regulation</keyword>
<dbReference type="CDD" id="cd01392">
    <property type="entry name" value="HTH_LacI"/>
    <property type="match status" value="1"/>
</dbReference>
<dbReference type="PANTHER" id="PTHR30146:SF148">
    <property type="entry name" value="HTH-TYPE TRANSCRIPTIONAL REPRESSOR PURR-RELATED"/>
    <property type="match status" value="1"/>
</dbReference>
<dbReference type="GO" id="GO:0000976">
    <property type="term" value="F:transcription cis-regulatory region binding"/>
    <property type="evidence" value="ECO:0007669"/>
    <property type="project" value="TreeGrafter"/>
</dbReference>
<accession>A0A8J3DAA9</accession>
<dbReference type="SUPFAM" id="SSF53822">
    <property type="entry name" value="Periplasmic binding protein-like I"/>
    <property type="match status" value="1"/>
</dbReference>